<dbReference type="Proteomes" id="UP000215914">
    <property type="component" value="Chromosome 17"/>
</dbReference>
<feature type="region of interest" description="Disordered" evidence="1">
    <location>
        <begin position="35"/>
        <end position="60"/>
    </location>
</feature>
<dbReference type="AlphaFoldDB" id="A0A251RNG2"/>
<evidence type="ECO:0000313" key="3">
    <source>
        <dbReference type="EMBL" id="OTF85862.1"/>
    </source>
</evidence>
<keyword evidence="4" id="KW-1185">Reference proteome</keyword>
<evidence type="ECO:0000313" key="4">
    <source>
        <dbReference type="Proteomes" id="UP000215914"/>
    </source>
</evidence>
<dbReference type="InParanoid" id="A0A251RNG2"/>
<reference evidence="2" key="3">
    <citation type="submission" date="2020-06" db="EMBL/GenBank/DDBJ databases">
        <title>Helianthus annuus Genome sequencing and assembly Release 2.</title>
        <authorList>
            <person name="Gouzy J."/>
            <person name="Langlade N."/>
            <person name="Munos S."/>
        </authorList>
    </citation>
    <scope>NUCLEOTIDE SEQUENCE</scope>
    <source>
        <tissue evidence="2">Leaves</tissue>
    </source>
</reference>
<dbReference type="EMBL" id="MNCJ02000332">
    <property type="protein sequence ID" value="KAF5754801.1"/>
    <property type="molecule type" value="Genomic_DNA"/>
</dbReference>
<name>A0A251RNG2_HELAN</name>
<evidence type="ECO:0000256" key="1">
    <source>
        <dbReference type="SAM" id="MobiDB-lite"/>
    </source>
</evidence>
<gene>
    <name evidence="3" type="ORF">HannXRQ_Chr17g0544501</name>
    <name evidence="2" type="ORF">HanXRQr2_Chr17g0795341</name>
</gene>
<feature type="compositionally biased region" description="Basic and acidic residues" evidence="1">
    <location>
        <begin position="38"/>
        <end position="60"/>
    </location>
</feature>
<organism evidence="3 4">
    <name type="scientific">Helianthus annuus</name>
    <name type="common">Common sunflower</name>
    <dbReference type="NCBI Taxonomy" id="4232"/>
    <lineage>
        <taxon>Eukaryota</taxon>
        <taxon>Viridiplantae</taxon>
        <taxon>Streptophyta</taxon>
        <taxon>Embryophyta</taxon>
        <taxon>Tracheophyta</taxon>
        <taxon>Spermatophyta</taxon>
        <taxon>Magnoliopsida</taxon>
        <taxon>eudicotyledons</taxon>
        <taxon>Gunneridae</taxon>
        <taxon>Pentapetalae</taxon>
        <taxon>asterids</taxon>
        <taxon>campanulids</taxon>
        <taxon>Asterales</taxon>
        <taxon>Asteraceae</taxon>
        <taxon>Asteroideae</taxon>
        <taxon>Heliantheae alliance</taxon>
        <taxon>Heliantheae</taxon>
        <taxon>Helianthus</taxon>
    </lineage>
</organism>
<dbReference type="EMBL" id="CM007906">
    <property type="protein sequence ID" value="OTF85862.1"/>
    <property type="molecule type" value="Genomic_DNA"/>
</dbReference>
<reference evidence="2 4" key="1">
    <citation type="journal article" date="2017" name="Nature">
        <title>The sunflower genome provides insights into oil metabolism, flowering and Asterid evolution.</title>
        <authorList>
            <person name="Badouin H."/>
            <person name="Gouzy J."/>
            <person name="Grassa C.J."/>
            <person name="Murat F."/>
            <person name="Staton S.E."/>
            <person name="Cottret L."/>
            <person name="Lelandais-Briere C."/>
            <person name="Owens G.L."/>
            <person name="Carrere S."/>
            <person name="Mayjonade B."/>
            <person name="Legrand L."/>
            <person name="Gill N."/>
            <person name="Kane N.C."/>
            <person name="Bowers J.E."/>
            <person name="Hubner S."/>
            <person name="Bellec A."/>
            <person name="Berard A."/>
            <person name="Berges H."/>
            <person name="Blanchet N."/>
            <person name="Boniface M.C."/>
            <person name="Brunel D."/>
            <person name="Catrice O."/>
            <person name="Chaidir N."/>
            <person name="Claudel C."/>
            <person name="Donnadieu C."/>
            <person name="Faraut T."/>
            <person name="Fievet G."/>
            <person name="Helmstetter N."/>
            <person name="King M."/>
            <person name="Knapp S.J."/>
            <person name="Lai Z."/>
            <person name="Le Paslier M.C."/>
            <person name="Lippi Y."/>
            <person name="Lorenzon L."/>
            <person name="Mandel J.R."/>
            <person name="Marage G."/>
            <person name="Marchand G."/>
            <person name="Marquand E."/>
            <person name="Bret-Mestries E."/>
            <person name="Morien E."/>
            <person name="Nambeesan S."/>
            <person name="Nguyen T."/>
            <person name="Pegot-Espagnet P."/>
            <person name="Pouilly N."/>
            <person name="Raftis F."/>
            <person name="Sallet E."/>
            <person name="Schiex T."/>
            <person name="Thomas J."/>
            <person name="Vandecasteele C."/>
            <person name="Vares D."/>
            <person name="Vear F."/>
            <person name="Vautrin S."/>
            <person name="Crespi M."/>
            <person name="Mangin B."/>
            <person name="Burke J.M."/>
            <person name="Salse J."/>
            <person name="Munos S."/>
            <person name="Vincourt P."/>
            <person name="Rieseberg L.H."/>
            <person name="Langlade N.B."/>
        </authorList>
    </citation>
    <scope>NUCLEOTIDE SEQUENCE [LARGE SCALE GENOMIC DNA]</scope>
    <source>
        <strain evidence="4">cv. SF193</strain>
        <tissue evidence="2">Leaves</tissue>
    </source>
</reference>
<accession>A0A251RNG2</accession>
<reference evidence="3" key="2">
    <citation type="submission" date="2017-02" db="EMBL/GenBank/DDBJ databases">
        <title>Sunflower complete genome.</title>
        <authorList>
            <person name="Langlade N."/>
            <person name="Munos S."/>
        </authorList>
    </citation>
    <scope>NUCLEOTIDE SEQUENCE [LARGE SCALE GENOMIC DNA]</scope>
    <source>
        <tissue evidence="3">Leaves</tissue>
    </source>
</reference>
<dbReference type="Gramene" id="mRNA:HanXRQr2_Chr17g0795341">
    <property type="protein sequence ID" value="mRNA:HanXRQr2_Chr17g0795341"/>
    <property type="gene ID" value="HanXRQr2_Chr17g0795341"/>
</dbReference>
<sequence length="60" mass="6927">MKPKTHTYLCAWDRTEQRKTRVKPLFAKFNQLEGNFKGVKEEGSNTKKTGDSQDRGKTPL</sequence>
<evidence type="ECO:0000313" key="2">
    <source>
        <dbReference type="EMBL" id="KAF5754801.1"/>
    </source>
</evidence>
<protein>
    <submittedName>
        <fullName evidence="3">Uncharacterized protein</fullName>
    </submittedName>
</protein>
<proteinExistence type="predicted"/>